<dbReference type="RefSeq" id="XP_004337530.1">
    <property type="nucleotide sequence ID" value="XM_004337482.1"/>
</dbReference>
<dbReference type="Gene3D" id="3.40.1190.20">
    <property type="match status" value="1"/>
</dbReference>
<dbReference type="InterPro" id="IPR052562">
    <property type="entry name" value="Ketohexokinase-related"/>
</dbReference>
<dbReference type="EMBL" id="KB008026">
    <property type="protein sequence ID" value="ELR15517.1"/>
    <property type="molecule type" value="Genomic_DNA"/>
</dbReference>
<organism evidence="4 5">
    <name type="scientific">Acanthamoeba castellanii (strain ATCC 30010 / Neff)</name>
    <dbReference type="NCBI Taxonomy" id="1257118"/>
    <lineage>
        <taxon>Eukaryota</taxon>
        <taxon>Amoebozoa</taxon>
        <taxon>Discosea</taxon>
        <taxon>Longamoebia</taxon>
        <taxon>Centramoebida</taxon>
        <taxon>Acanthamoebidae</taxon>
        <taxon>Acanthamoeba</taxon>
    </lineage>
</organism>
<name>L8GRG1_ACACF</name>
<dbReference type="Pfam" id="PF00294">
    <property type="entry name" value="PfkB"/>
    <property type="match status" value="1"/>
</dbReference>
<dbReference type="VEuPathDB" id="AmoebaDB:ACA1_163450"/>
<keyword evidence="5" id="KW-1185">Reference proteome</keyword>
<protein>
    <submittedName>
        <fullName evidence="4">PfkBtype carbohydrate kinase family protein</fullName>
    </submittedName>
</protein>
<feature type="domain" description="Carbohydrate kinase PfkB" evidence="3">
    <location>
        <begin position="12"/>
        <end position="245"/>
    </location>
</feature>
<keyword evidence="1" id="KW-0808">Transferase</keyword>
<sequence length="285" mass="31703">MEDTQAAPPAVVVAVGSCCVDLIGVVDHFPRPDDKTRTRHFQVECGGNCGNVAVALARLGVAARPLAKVGADAWGRFIVQQLRNEGVDTRSLVVKPGEEPTRVSSPFTYIIVDQATKTRTCLHTPLSEDFLDEEFFQPAQIEELLRDCRLLFLDSRHPRAARLVALEARKRAIPVLMDIEKVREGMFDLLPVVDSLNTSSHFPTMYFRAATDLTNGLVQLLSDYPRLRFIVTTLGEKGSVWIEKANAESCSELGDEGASTVEAFVDRNYDQWSRAESEWCPSYTK</sequence>
<evidence type="ECO:0000256" key="2">
    <source>
        <dbReference type="ARBA" id="ARBA00022777"/>
    </source>
</evidence>
<dbReference type="GO" id="GO:0016301">
    <property type="term" value="F:kinase activity"/>
    <property type="evidence" value="ECO:0007669"/>
    <property type="project" value="UniProtKB-KW"/>
</dbReference>
<dbReference type="InterPro" id="IPR029056">
    <property type="entry name" value="Ribokinase-like"/>
</dbReference>
<dbReference type="KEGG" id="acan:ACA1_163450"/>
<dbReference type="Proteomes" id="UP000011083">
    <property type="component" value="Unassembled WGS sequence"/>
</dbReference>
<dbReference type="PRINTS" id="PR00990">
    <property type="entry name" value="RIBOKINASE"/>
</dbReference>
<dbReference type="PANTHER" id="PTHR42774">
    <property type="entry name" value="PHOSPHOTRANSFERASE SYSTEM TRANSPORT PROTEIN"/>
    <property type="match status" value="1"/>
</dbReference>
<evidence type="ECO:0000259" key="3">
    <source>
        <dbReference type="Pfam" id="PF00294"/>
    </source>
</evidence>
<reference evidence="4 5" key="1">
    <citation type="journal article" date="2013" name="Genome Biol.">
        <title>Genome of Acanthamoeba castellanii highlights extensive lateral gene transfer and early evolution of tyrosine kinase signaling.</title>
        <authorList>
            <person name="Clarke M."/>
            <person name="Lohan A.J."/>
            <person name="Liu B."/>
            <person name="Lagkouvardos I."/>
            <person name="Roy S."/>
            <person name="Zafar N."/>
            <person name="Bertelli C."/>
            <person name="Schilde C."/>
            <person name="Kianianmomeni A."/>
            <person name="Burglin T.R."/>
            <person name="Frech C."/>
            <person name="Turcotte B."/>
            <person name="Kopec K.O."/>
            <person name="Synnott J.M."/>
            <person name="Choo C."/>
            <person name="Paponov I."/>
            <person name="Finkler A."/>
            <person name="Soon Heng Tan C."/>
            <person name="Hutchins A.P."/>
            <person name="Weinmeier T."/>
            <person name="Rattei T."/>
            <person name="Chu J.S."/>
            <person name="Gimenez G."/>
            <person name="Irimia M."/>
            <person name="Rigden D.J."/>
            <person name="Fitzpatrick D.A."/>
            <person name="Lorenzo-Morales J."/>
            <person name="Bateman A."/>
            <person name="Chiu C.H."/>
            <person name="Tang P."/>
            <person name="Hegemann P."/>
            <person name="Fromm H."/>
            <person name="Raoult D."/>
            <person name="Greub G."/>
            <person name="Miranda-Saavedra D."/>
            <person name="Chen N."/>
            <person name="Nash P."/>
            <person name="Ginger M.L."/>
            <person name="Horn M."/>
            <person name="Schaap P."/>
            <person name="Caler L."/>
            <person name="Loftus B."/>
        </authorList>
    </citation>
    <scope>NUCLEOTIDE SEQUENCE [LARGE SCALE GENOMIC DNA]</scope>
    <source>
        <strain evidence="4 5">Neff</strain>
    </source>
</reference>
<evidence type="ECO:0000256" key="1">
    <source>
        <dbReference type="ARBA" id="ARBA00022679"/>
    </source>
</evidence>
<dbReference type="SUPFAM" id="SSF53613">
    <property type="entry name" value="Ribokinase-like"/>
    <property type="match status" value="1"/>
</dbReference>
<dbReference type="InterPro" id="IPR011611">
    <property type="entry name" value="PfkB_dom"/>
</dbReference>
<evidence type="ECO:0000313" key="4">
    <source>
        <dbReference type="EMBL" id="ELR15517.1"/>
    </source>
</evidence>
<dbReference type="AlphaFoldDB" id="L8GRG1"/>
<dbReference type="InterPro" id="IPR002139">
    <property type="entry name" value="Ribo/fructo_kinase"/>
</dbReference>
<dbReference type="PANTHER" id="PTHR42774:SF3">
    <property type="entry name" value="KETOHEXOKINASE"/>
    <property type="match status" value="1"/>
</dbReference>
<proteinExistence type="predicted"/>
<accession>L8GRG1</accession>
<gene>
    <name evidence="4" type="ORF">ACA1_163450</name>
</gene>
<dbReference type="OrthoDB" id="204058at2759"/>
<keyword evidence="2 4" id="KW-0418">Kinase</keyword>
<dbReference type="GeneID" id="14916230"/>
<evidence type="ECO:0000313" key="5">
    <source>
        <dbReference type="Proteomes" id="UP000011083"/>
    </source>
</evidence>